<dbReference type="OrthoDB" id="4161332at2759"/>
<evidence type="ECO:0000313" key="8">
    <source>
        <dbReference type="Proteomes" id="UP000078561"/>
    </source>
</evidence>
<dbReference type="SMART" id="SM00066">
    <property type="entry name" value="GAL4"/>
    <property type="match status" value="1"/>
</dbReference>
<dbReference type="Pfam" id="PF04082">
    <property type="entry name" value="Fungal_trans"/>
    <property type="match status" value="1"/>
</dbReference>
<dbReference type="InterPro" id="IPR007219">
    <property type="entry name" value="XnlR_reg_dom"/>
</dbReference>
<evidence type="ECO:0000256" key="1">
    <source>
        <dbReference type="ARBA" id="ARBA00004123"/>
    </source>
</evidence>
<evidence type="ECO:0000256" key="3">
    <source>
        <dbReference type="ARBA" id="ARBA00023125"/>
    </source>
</evidence>
<dbReference type="GO" id="GO:0006351">
    <property type="term" value="P:DNA-templated transcription"/>
    <property type="evidence" value="ECO:0007669"/>
    <property type="project" value="InterPro"/>
</dbReference>
<feature type="compositionally biased region" description="Low complexity" evidence="5">
    <location>
        <begin position="809"/>
        <end position="825"/>
    </location>
</feature>
<dbReference type="SUPFAM" id="SSF57701">
    <property type="entry name" value="Zn2/Cys6 DNA-binding domain"/>
    <property type="match status" value="1"/>
</dbReference>
<keyword evidence="3" id="KW-0238">DNA-binding</keyword>
<evidence type="ECO:0000313" key="7">
    <source>
        <dbReference type="EMBL" id="SAM05883.1"/>
    </source>
</evidence>
<keyword evidence="8" id="KW-1185">Reference proteome</keyword>
<dbReference type="Pfam" id="PF00172">
    <property type="entry name" value="Zn_clus"/>
    <property type="match status" value="1"/>
</dbReference>
<dbReference type="Gene3D" id="4.10.240.10">
    <property type="entry name" value="Zn(2)-C6 fungal-type DNA-binding domain"/>
    <property type="match status" value="1"/>
</dbReference>
<feature type="region of interest" description="Disordered" evidence="5">
    <location>
        <begin position="798"/>
        <end position="832"/>
    </location>
</feature>
<gene>
    <name evidence="7" type="primary">ABSGL_11758.1 scaffold 12318</name>
</gene>
<dbReference type="GO" id="GO:0008270">
    <property type="term" value="F:zinc ion binding"/>
    <property type="evidence" value="ECO:0007669"/>
    <property type="project" value="InterPro"/>
</dbReference>
<sequence length="894" mass="99933">MQSFPSLNLLRSNSSFYSPLAQQVIERRQQENNAVVSFEHYSSGDTSSLNLGKSGTNNKRPRALSACDNCKKNKKACTGEAPCRSCEKKGVACLYMVGGGQSRKIQSRMKASKRPAQQNNDESTATAVTQPTCTTAPLFSQSPTPPIPALTPSTSSVKSDTNFSNFFVQDPQLSPFGYFGSTTVFSTASRLSPTKSNISCDFSPSQNLSHINLPACDQHFLLEVYCQHVDTFYPVFTVDHLKEQLYSSPSSSSSSSTTTRATSLNTLFFCALFARAAYLVRDKLTSNNLTFGSFSTHFISCAQHIRDIYLDDPVPCCSTVLALVIMANHLECNRLRHQLPVAWKWAGEACTLALTMGLYAKESLDMDPVLYQLRLRTFWLTFITDYTLKTIHGRPFLFDEMEIALGDKTSRGKHPTQLQLTENEGALTQRWLDRLKSTIYFCKGAKKIIKFNYSPQQKMDQNHPYYRGYLTTMDHWIYDAAKTEDTTTNETSADIAINLGDEQQRQNQRMQEMTPPVETTEPTTPWSQRLDRLKDLYFYADAMLLHKRYIEDDTRHKPGSKSTSFETCCQAAEQAIYLASNVSTEELEVLSTSPITLYSVVMALQVLGGCCLFSKAGQQQGSSTATSTAELLFETGYHALQRLPIFQNPQSMMYDTLCHLWDLYCDYCATKSRKNLRGEVLLRKPIINNSWSNEPYHPYTIFLDTATPFMQQSMAEESSVLPMEPPMEPHSIRTITPKGQEHTDTMHTNQLIHALQKPIEATNPATLDTRMSFQSTTNHGYCALTGQHTSHISNLPQEHTASNHHQHHTPSSIIHHPSSSSLTPSGIDPEVIPLAGYTESPMPSYNSHDLTTTFALSGSLESHPQSTVWAIPTPSSFSSPTFSSLYSSPAPDMF</sequence>
<keyword evidence="4" id="KW-0539">Nucleus</keyword>
<dbReference type="InterPro" id="IPR001138">
    <property type="entry name" value="Zn2Cys6_DnaBD"/>
</dbReference>
<protein>
    <recommendedName>
        <fullName evidence="6">Zn(2)-C6 fungal-type domain-containing protein</fullName>
    </recommendedName>
</protein>
<dbReference type="OMA" id="HINLPAC"/>
<comment type="subcellular location">
    <subcellularLocation>
        <location evidence="1">Nucleus</location>
    </subcellularLocation>
</comment>
<evidence type="ECO:0000259" key="6">
    <source>
        <dbReference type="PROSITE" id="PS50048"/>
    </source>
</evidence>
<dbReference type="InParanoid" id="A0A163KBK2"/>
<dbReference type="PANTHER" id="PTHR46910:SF3">
    <property type="entry name" value="HALOTOLERANCE PROTEIN 9-RELATED"/>
    <property type="match status" value="1"/>
</dbReference>
<name>A0A163KBK2_ABSGL</name>
<dbReference type="CDD" id="cd12148">
    <property type="entry name" value="fungal_TF_MHR"/>
    <property type="match status" value="1"/>
</dbReference>
<evidence type="ECO:0000256" key="2">
    <source>
        <dbReference type="ARBA" id="ARBA00022723"/>
    </source>
</evidence>
<feature type="region of interest" description="Disordered" evidence="5">
    <location>
        <begin position="108"/>
        <end position="127"/>
    </location>
</feature>
<proteinExistence type="predicted"/>
<evidence type="ECO:0000256" key="5">
    <source>
        <dbReference type="SAM" id="MobiDB-lite"/>
    </source>
</evidence>
<dbReference type="Proteomes" id="UP000078561">
    <property type="component" value="Unassembled WGS sequence"/>
</dbReference>
<keyword evidence="2" id="KW-0479">Metal-binding</keyword>
<reference evidence="7" key="1">
    <citation type="submission" date="2016-04" db="EMBL/GenBank/DDBJ databases">
        <authorList>
            <person name="Evans L.H."/>
            <person name="Alamgir A."/>
            <person name="Owens N."/>
            <person name="Weber N.D."/>
            <person name="Virtaneva K."/>
            <person name="Barbian K."/>
            <person name="Babar A."/>
            <person name="Rosenke K."/>
        </authorList>
    </citation>
    <scope>NUCLEOTIDE SEQUENCE [LARGE SCALE GENOMIC DNA]</scope>
    <source>
        <strain evidence="7">CBS 101.48</strain>
    </source>
</reference>
<dbReference type="GO" id="GO:0003677">
    <property type="term" value="F:DNA binding"/>
    <property type="evidence" value="ECO:0007669"/>
    <property type="project" value="UniProtKB-KW"/>
</dbReference>
<dbReference type="AlphaFoldDB" id="A0A163KBK2"/>
<dbReference type="PANTHER" id="PTHR46910">
    <property type="entry name" value="TRANSCRIPTION FACTOR PDR1"/>
    <property type="match status" value="1"/>
</dbReference>
<dbReference type="GO" id="GO:0000981">
    <property type="term" value="F:DNA-binding transcription factor activity, RNA polymerase II-specific"/>
    <property type="evidence" value="ECO:0007669"/>
    <property type="project" value="InterPro"/>
</dbReference>
<evidence type="ECO:0000256" key="4">
    <source>
        <dbReference type="ARBA" id="ARBA00023242"/>
    </source>
</evidence>
<organism evidence="7">
    <name type="scientific">Absidia glauca</name>
    <name type="common">Pin mould</name>
    <dbReference type="NCBI Taxonomy" id="4829"/>
    <lineage>
        <taxon>Eukaryota</taxon>
        <taxon>Fungi</taxon>
        <taxon>Fungi incertae sedis</taxon>
        <taxon>Mucoromycota</taxon>
        <taxon>Mucoromycotina</taxon>
        <taxon>Mucoromycetes</taxon>
        <taxon>Mucorales</taxon>
        <taxon>Cunninghamellaceae</taxon>
        <taxon>Absidia</taxon>
    </lineage>
</organism>
<dbReference type="EMBL" id="LT554473">
    <property type="protein sequence ID" value="SAM05883.1"/>
    <property type="molecule type" value="Genomic_DNA"/>
</dbReference>
<dbReference type="PROSITE" id="PS50048">
    <property type="entry name" value="ZN2_CY6_FUNGAL_2"/>
    <property type="match status" value="1"/>
</dbReference>
<dbReference type="InterPro" id="IPR036864">
    <property type="entry name" value="Zn2-C6_fun-type_DNA-bd_sf"/>
</dbReference>
<feature type="domain" description="Zn(2)-C6 fungal-type" evidence="6">
    <location>
        <begin position="66"/>
        <end position="95"/>
    </location>
</feature>
<dbReference type="CDD" id="cd00067">
    <property type="entry name" value="GAL4"/>
    <property type="match status" value="1"/>
</dbReference>
<accession>A0A163KBK2</accession>
<dbReference type="PROSITE" id="PS00463">
    <property type="entry name" value="ZN2_CY6_FUNGAL_1"/>
    <property type="match status" value="1"/>
</dbReference>
<dbReference type="InterPro" id="IPR050987">
    <property type="entry name" value="AtrR-like"/>
</dbReference>
<dbReference type="STRING" id="4829.A0A163KBK2"/>
<dbReference type="GO" id="GO:0005634">
    <property type="term" value="C:nucleus"/>
    <property type="evidence" value="ECO:0007669"/>
    <property type="project" value="UniProtKB-SubCell"/>
</dbReference>
<feature type="region of interest" description="Disordered" evidence="5">
    <location>
        <begin position="135"/>
        <end position="154"/>
    </location>
</feature>